<name>A0A0W8F9I9_9ZZZZ</name>
<keyword evidence="4" id="KW-1003">Cell membrane</keyword>
<dbReference type="GO" id="GO:0005886">
    <property type="term" value="C:plasma membrane"/>
    <property type="evidence" value="ECO:0007669"/>
    <property type="project" value="UniProtKB-SubCell"/>
</dbReference>
<accession>A0A0W8F9I9</accession>
<keyword evidence="5 8" id="KW-0812">Transmembrane</keyword>
<dbReference type="GO" id="GO:1903785">
    <property type="term" value="P:L-valine transmembrane transport"/>
    <property type="evidence" value="ECO:0007669"/>
    <property type="project" value="TreeGrafter"/>
</dbReference>
<evidence type="ECO:0000256" key="2">
    <source>
        <dbReference type="ARBA" id="ARBA00010735"/>
    </source>
</evidence>
<comment type="subcellular location">
    <subcellularLocation>
        <location evidence="1">Cell membrane</location>
        <topology evidence="1">Multi-pass membrane protein</topology>
    </subcellularLocation>
</comment>
<evidence type="ECO:0000256" key="4">
    <source>
        <dbReference type="ARBA" id="ARBA00022475"/>
    </source>
</evidence>
<evidence type="ECO:0000313" key="9">
    <source>
        <dbReference type="EMBL" id="KUG17509.1"/>
    </source>
</evidence>
<gene>
    <name evidence="9" type="ORF">ASZ90_012780</name>
</gene>
<evidence type="ECO:0000256" key="6">
    <source>
        <dbReference type="ARBA" id="ARBA00022989"/>
    </source>
</evidence>
<dbReference type="AlphaFoldDB" id="A0A0W8F9I9"/>
<feature type="transmembrane region" description="Helical" evidence="8">
    <location>
        <begin position="166"/>
        <end position="187"/>
    </location>
</feature>
<dbReference type="EMBL" id="LNQE01001436">
    <property type="protein sequence ID" value="KUG17509.1"/>
    <property type="molecule type" value="Genomic_DNA"/>
</dbReference>
<dbReference type="InterPro" id="IPR011606">
    <property type="entry name" value="Brnchd-chn_aa_trnsp_permease"/>
</dbReference>
<comment type="similarity">
    <text evidence="2">Belongs to the AzlC family.</text>
</comment>
<proteinExistence type="inferred from homology"/>
<reference evidence="9" key="1">
    <citation type="journal article" date="2015" name="Proc. Natl. Acad. Sci. U.S.A.">
        <title>Networks of energetic and metabolic interactions define dynamics in microbial communities.</title>
        <authorList>
            <person name="Embree M."/>
            <person name="Liu J.K."/>
            <person name="Al-Bassam M.M."/>
            <person name="Zengler K."/>
        </authorList>
    </citation>
    <scope>NUCLEOTIDE SEQUENCE</scope>
</reference>
<dbReference type="PANTHER" id="PTHR34979:SF1">
    <property type="entry name" value="INNER MEMBRANE PROTEIN YGAZ"/>
    <property type="match status" value="1"/>
</dbReference>
<feature type="transmembrane region" description="Helical" evidence="8">
    <location>
        <begin position="51"/>
        <end position="76"/>
    </location>
</feature>
<evidence type="ECO:0000256" key="5">
    <source>
        <dbReference type="ARBA" id="ARBA00022692"/>
    </source>
</evidence>
<feature type="transmembrane region" description="Helical" evidence="8">
    <location>
        <begin position="218"/>
        <end position="236"/>
    </location>
</feature>
<sequence length="246" mass="26116">MTESKSLSEGKRASHWALIKGGMKAAWPICIGYIPLGFAFGVLAQKGGLSVLDIAIMSVVVFAGSSQFIAVAMIAAGASPLSIVLTTFTVNLRHILMSSALAVHLQGLNRRFLSLYAYGVTDESFAVNIARFKEGNWHPCQALTVNHAANLAWIASTILGGYGGQFIAEGSFGIGYALSAMFLCLIVFQLQGRIYALTALITGCLAIAASLLLPGDSFIIIASFIGASAGFALREYSHRRSEFDAR</sequence>
<protein>
    <submittedName>
        <fullName evidence="9">Azlc family protein</fullName>
    </submittedName>
</protein>
<keyword evidence="3" id="KW-0813">Transport</keyword>
<feature type="transmembrane region" description="Helical" evidence="8">
    <location>
        <begin position="194"/>
        <end position="212"/>
    </location>
</feature>
<evidence type="ECO:0000256" key="1">
    <source>
        <dbReference type="ARBA" id="ARBA00004651"/>
    </source>
</evidence>
<dbReference type="Pfam" id="PF03591">
    <property type="entry name" value="AzlC"/>
    <property type="match status" value="1"/>
</dbReference>
<dbReference type="PANTHER" id="PTHR34979">
    <property type="entry name" value="INNER MEMBRANE PROTEIN YGAZ"/>
    <property type="match status" value="1"/>
</dbReference>
<comment type="caution">
    <text evidence="9">The sequence shown here is derived from an EMBL/GenBank/DDBJ whole genome shotgun (WGS) entry which is preliminary data.</text>
</comment>
<evidence type="ECO:0000256" key="7">
    <source>
        <dbReference type="ARBA" id="ARBA00023136"/>
    </source>
</evidence>
<organism evidence="9">
    <name type="scientific">hydrocarbon metagenome</name>
    <dbReference type="NCBI Taxonomy" id="938273"/>
    <lineage>
        <taxon>unclassified sequences</taxon>
        <taxon>metagenomes</taxon>
        <taxon>ecological metagenomes</taxon>
    </lineage>
</organism>
<evidence type="ECO:0000256" key="3">
    <source>
        <dbReference type="ARBA" id="ARBA00022448"/>
    </source>
</evidence>
<feature type="transmembrane region" description="Helical" evidence="8">
    <location>
        <begin position="25"/>
        <end position="44"/>
    </location>
</feature>
<keyword evidence="6 8" id="KW-1133">Transmembrane helix</keyword>
<evidence type="ECO:0000256" key="8">
    <source>
        <dbReference type="SAM" id="Phobius"/>
    </source>
</evidence>
<keyword evidence="7 8" id="KW-0472">Membrane</keyword>